<evidence type="ECO:0000256" key="5">
    <source>
        <dbReference type="ARBA" id="ARBA00022840"/>
    </source>
</evidence>
<feature type="domain" description="ABC transporter" evidence="7">
    <location>
        <begin position="12"/>
        <end position="245"/>
    </location>
</feature>
<dbReference type="Proteomes" id="UP001056201">
    <property type="component" value="Chromosome 1"/>
</dbReference>
<dbReference type="InterPro" id="IPR003593">
    <property type="entry name" value="AAA+_ATPase"/>
</dbReference>
<evidence type="ECO:0000256" key="1">
    <source>
        <dbReference type="ARBA" id="ARBA00005417"/>
    </source>
</evidence>
<sequence>MSDPQAKAGTGLVIENLTLDYGSFRALDGVSLQAKPGELVVLLGANGAGKSSIFLTTSGIHKARGGSIRFGSQELVGRKPSQIVAGGLVLCPEGRKLFPQMSVLQNLNLGAYVHRGDKAGNQRMLDEVMALFPILKEKQHQPAGSLSGGQQQMVAIGRAMMGRPQALLLDEPSLGLAPLVVKQVFEVIQRINRSGTTVILAEQNAYAALKIADRAYVIENGRIVMEGDRESLLKNDEIRRAYIGA</sequence>
<evidence type="ECO:0000259" key="7">
    <source>
        <dbReference type="PROSITE" id="PS50893"/>
    </source>
</evidence>
<dbReference type="InterPro" id="IPR017871">
    <property type="entry name" value="ABC_transporter-like_CS"/>
</dbReference>
<keyword evidence="6" id="KW-0029">Amino-acid transport</keyword>
<dbReference type="EMBL" id="CP097635">
    <property type="protein sequence ID" value="URI05754.1"/>
    <property type="molecule type" value="Genomic_DNA"/>
</dbReference>
<dbReference type="PANTHER" id="PTHR43820">
    <property type="entry name" value="HIGH-AFFINITY BRANCHED-CHAIN AMINO ACID TRANSPORT ATP-BINDING PROTEIN LIVF"/>
    <property type="match status" value="1"/>
</dbReference>
<dbReference type="Gene3D" id="3.40.50.300">
    <property type="entry name" value="P-loop containing nucleotide triphosphate hydrolases"/>
    <property type="match status" value="1"/>
</dbReference>
<dbReference type="PROSITE" id="PS00211">
    <property type="entry name" value="ABC_TRANSPORTER_1"/>
    <property type="match status" value="1"/>
</dbReference>
<dbReference type="GO" id="GO:0005524">
    <property type="term" value="F:ATP binding"/>
    <property type="evidence" value="ECO:0007669"/>
    <property type="project" value="UniProtKB-KW"/>
</dbReference>
<protein>
    <submittedName>
        <fullName evidence="8">ABC transporter ATP-binding protein</fullName>
    </submittedName>
</protein>
<dbReference type="SMART" id="SM00382">
    <property type="entry name" value="AAA"/>
    <property type="match status" value="1"/>
</dbReference>
<gene>
    <name evidence="8" type="ORF">MW290_07300</name>
</gene>
<dbReference type="InterPro" id="IPR027417">
    <property type="entry name" value="P-loop_NTPase"/>
</dbReference>
<accession>A0ABY4S038</accession>
<comment type="similarity">
    <text evidence="1">Belongs to the ABC transporter superfamily.</text>
</comment>
<keyword evidence="3" id="KW-0472">Membrane</keyword>
<organism evidence="8 9">
    <name type="scientific">Aquincola tertiaricarbonis</name>
    <dbReference type="NCBI Taxonomy" id="391953"/>
    <lineage>
        <taxon>Bacteria</taxon>
        <taxon>Pseudomonadati</taxon>
        <taxon>Pseudomonadota</taxon>
        <taxon>Betaproteobacteria</taxon>
        <taxon>Burkholderiales</taxon>
        <taxon>Sphaerotilaceae</taxon>
        <taxon>Aquincola</taxon>
    </lineage>
</organism>
<proteinExistence type="inferred from homology"/>
<evidence type="ECO:0000256" key="4">
    <source>
        <dbReference type="ARBA" id="ARBA00022741"/>
    </source>
</evidence>
<evidence type="ECO:0000313" key="9">
    <source>
        <dbReference type="Proteomes" id="UP001056201"/>
    </source>
</evidence>
<dbReference type="SUPFAM" id="SSF52540">
    <property type="entry name" value="P-loop containing nucleoside triphosphate hydrolases"/>
    <property type="match status" value="1"/>
</dbReference>
<keyword evidence="4" id="KW-0547">Nucleotide-binding</keyword>
<keyword evidence="3" id="KW-1003">Cell membrane</keyword>
<evidence type="ECO:0000256" key="3">
    <source>
        <dbReference type="ARBA" id="ARBA00022475"/>
    </source>
</evidence>
<name>A0ABY4S038_AQUTE</name>
<evidence type="ECO:0000256" key="2">
    <source>
        <dbReference type="ARBA" id="ARBA00022448"/>
    </source>
</evidence>
<dbReference type="Pfam" id="PF00005">
    <property type="entry name" value="ABC_tran"/>
    <property type="match status" value="1"/>
</dbReference>
<keyword evidence="5 8" id="KW-0067">ATP-binding</keyword>
<dbReference type="CDD" id="cd03224">
    <property type="entry name" value="ABC_TM1139_LivF_branched"/>
    <property type="match status" value="1"/>
</dbReference>
<dbReference type="RefSeq" id="WP_250194019.1">
    <property type="nucleotide sequence ID" value="NZ_CP097635.1"/>
</dbReference>
<evidence type="ECO:0000313" key="8">
    <source>
        <dbReference type="EMBL" id="URI05754.1"/>
    </source>
</evidence>
<dbReference type="PROSITE" id="PS50893">
    <property type="entry name" value="ABC_TRANSPORTER_2"/>
    <property type="match status" value="1"/>
</dbReference>
<keyword evidence="2" id="KW-0813">Transport</keyword>
<dbReference type="InterPro" id="IPR003439">
    <property type="entry name" value="ABC_transporter-like_ATP-bd"/>
</dbReference>
<reference evidence="8" key="1">
    <citation type="submission" date="2022-05" db="EMBL/GenBank/DDBJ databases">
        <title>An RpoN-dependent PEP-CTERM gene is involved in floc formation of an Aquincola tertiaricarbonis strain.</title>
        <authorList>
            <person name="Qiu D."/>
            <person name="Xia M."/>
        </authorList>
    </citation>
    <scope>NUCLEOTIDE SEQUENCE</scope>
    <source>
        <strain evidence="8">RN12</strain>
    </source>
</reference>
<dbReference type="InterPro" id="IPR052156">
    <property type="entry name" value="BCAA_Transport_ATP-bd_LivF"/>
</dbReference>
<dbReference type="PANTHER" id="PTHR43820:SF4">
    <property type="entry name" value="HIGH-AFFINITY BRANCHED-CHAIN AMINO ACID TRANSPORT ATP-BINDING PROTEIN LIVF"/>
    <property type="match status" value="1"/>
</dbReference>
<evidence type="ECO:0000256" key="6">
    <source>
        <dbReference type="ARBA" id="ARBA00022970"/>
    </source>
</evidence>
<keyword evidence="9" id="KW-1185">Reference proteome</keyword>